<evidence type="ECO:0000313" key="1">
    <source>
        <dbReference type="EMBL" id="RIY06359.1"/>
    </source>
</evidence>
<proteinExistence type="predicted"/>
<dbReference type="AlphaFoldDB" id="A0A418QMK5"/>
<sequence length="375" mass="41428">MKRRHFLPLAATATLGTAAVGYYAWDQALLHDARRRGDQVRQPLPAGQLPAEARQILHLAALAPSGHNTQPWTVRLLGPYHWVIGNDPRGWLPVVDPTQRETMLSLGAFAQNLEYAAAHFAYQCRWTLLATSRQAAEVLEVELTRGPGPAYPDLTALLGRRTLRTGFANVVIQPADIERLTDADGTHCHFFAPDSANGRYLTATTLAANRQQTAHDPAQQELAHWTRWGRADVQQYRDGLTAAGMSINGVAGWAVRHFYDSASVLKPDFRQRGLDRAADQMATHGGWLVITSPDESVAALLAAGRCLERCWLRARDLNVAVHPMSQLLEETPGTLGAARRLGLPGPVQFVLRLGYVTHYPVPVSLRRPVEWFVQT</sequence>
<dbReference type="EMBL" id="QYCN01000041">
    <property type="protein sequence ID" value="RIY06359.1"/>
    <property type="molecule type" value="Genomic_DNA"/>
</dbReference>
<name>A0A418QMK5_9BACT</name>
<keyword evidence="2" id="KW-1185">Reference proteome</keyword>
<protein>
    <submittedName>
        <fullName evidence="1">Nitroreductase</fullName>
    </submittedName>
</protein>
<reference evidence="1 2" key="2">
    <citation type="submission" date="2019-01" db="EMBL/GenBank/DDBJ databases">
        <title>Hymenobacter humicola sp. nov., isolated from soils in Antarctica.</title>
        <authorList>
            <person name="Sedlacek I."/>
            <person name="Holochova P."/>
            <person name="Kralova S."/>
            <person name="Pantucek R."/>
            <person name="Stankova E."/>
            <person name="Vrbovska V."/>
            <person name="Kristofova L."/>
            <person name="Svec P."/>
            <person name="Busse H.-J."/>
        </authorList>
    </citation>
    <scope>NUCLEOTIDE SEQUENCE [LARGE SCALE GENOMIC DNA]</scope>
    <source>
        <strain evidence="1 2">CCM 8852</strain>
    </source>
</reference>
<dbReference type="RefSeq" id="WP_119657368.1">
    <property type="nucleotide sequence ID" value="NZ_JBHUOI010000066.1"/>
</dbReference>
<dbReference type="GO" id="GO:0016491">
    <property type="term" value="F:oxidoreductase activity"/>
    <property type="evidence" value="ECO:0007669"/>
    <property type="project" value="InterPro"/>
</dbReference>
<dbReference type="OrthoDB" id="5149792at2"/>
<reference evidence="1 2" key="1">
    <citation type="submission" date="2018-09" db="EMBL/GenBank/DDBJ databases">
        <authorList>
            <person name="Zeman M."/>
            <person name="Pardy F."/>
        </authorList>
    </citation>
    <scope>NUCLEOTIDE SEQUENCE [LARGE SCALE GENOMIC DNA]</scope>
    <source>
        <strain evidence="1 2">CCM 8852</strain>
    </source>
</reference>
<comment type="caution">
    <text evidence="1">The sequence shown here is derived from an EMBL/GenBank/DDBJ whole genome shotgun (WGS) entry which is preliminary data.</text>
</comment>
<dbReference type="InterPro" id="IPR000415">
    <property type="entry name" value="Nitroreductase-like"/>
</dbReference>
<dbReference type="Proteomes" id="UP000284250">
    <property type="component" value="Unassembled WGS sequence"/>
</dbReference>
<dbReference type="SUPFAM" id="SSF55469">
    <property type="entry name" value="FMN-dependent nitroreductase-like"/>
    <property type="match status" value="2"/>
</dbReference>
<organism evidence="1 2">
    <name type="scientific">Hymenobacter rubripertinctus</name>
    <dbReference type="NCBI Taxonomy" id="2029981"/>
    <lineage>
        <taxon>Bacteria</taxon>
        <taxon>Pseudomonadati</taxon>
        <taxon>Bacteroidota</taxon>
        <taxon>Cytophagia</taxon>
        <taxon>Cytophagales</taxon>
        <taxon>Hymenobacteraceae</taxon>
        <taxon>Hymenobacter</taxon>
    </lineage>
</organism>
<evidence type="ECO:0000313" key="2">
    <source>
        <dbReference type="Proteomes" id="UP000284250"/>
    </source>
</evidence>
<dbReference type="Gene3D" id="3.40.109.10">
    <property type="entry name" value="NADH Oxidase"/>
    <property type="match status" value="1"/>
</dbReference>
<dbReference type="NCBIfam" id="NF047509">
    <property type="entry name" value="Rv3131_FMN_oxido"/>
    <property type="match status" value="1"/>
</dbReference>
<accession>A0A418QMK5</accession>
<gene>
    <name evidence="1" type="ORF">D0T11_18860</name>
</gene>